<keyword evidence="3" id="KW-1185">Reference proteome</keyword>
<feature type="region of interest" description="Disordered" evidence="1">
    <location>
        <begin position="265"/>
        <end position="309"/>
    </location>
</feature>
<evidence type="ECO:0000256" key="1">
    <source>
        <dbReference type="SAM" id="MobiDB-lite"/>
    </source>
</evidence>
<dbReference type="AlphaFoldDB" id="A0A9P6GGA6"/>
<evidence type="ECO:0000313" key="2">
    <source>
        <dbReference type="EMBL" id="KAF9735212.1"/>
    </source>
</evidence>
<accession>A0A9P6GGA6</accession>
<sequence>MATETSCCATPRRSSCLCVPIAAGAGLSSGEHHEHRRPEDFISRGTEGGTEDGGEARGQQAVEQGNYGAMDLCRYEAGSSNSGTSTSTSGTSTSVHLPGSSAATPLHLSGAPFTLLASTSCVRAFLSARVDSEPSERERPAARNRANLLSRHTTAAAPPPFPPPRCCSTSAAVVLDACLRQAYPPAVVRLPCPLHYPGGSLSLHFSLVDPRSASLGLLFSTISATQWASLPAPLLHSSWALRRPLLVTWVRTLGQREALDGLQTVADPKTHRASTEQQTQRGRAPLNTLEPFLDPHHSRQTWPSRDRCP</sequence>
<dbReference type="EMBL" id="WJXW01000006">
    <property type="protein sequence ID" value="KAF9735212.1"/>
    <property type="molecule type" value="Genomic_DNA"/>
</dbReference>
<gene>
    <name evidence="2" type="ORF">PMIN01_06617</name>
</gene>
<feature type="compositionally biased region" description="Low complexity" evidence="1">
    <location>
        <begin position="78"/>
        <end position="94"/>
    </location>
</feature>
<feature type="region of interest" description="Disordered" evidence="1">
    <location>
        <begin position="27"/>
        <end position="58"/>
    </location>
</feature>
<feature type="region of interest" description="Disordered" evidence="1">
    <location>
        <begin position="78"/>
        <end position="98"/>
    </location>
</feature>
<proteinExistence type="predicted"/>
<name>A0A9P6GGA6_9PLEO</name>
<feature type="compositionally biased region" description="Basic and acidic residues" evidence="1">
    <location>
        <begin position="30"/>
        <end position="42"/>
    </location>
</feature>
<organism evidence="2 3">
    <name type="scientific">Paraphaeosphaeria minitans</name>
    <dbReference type="NCBI Taxonomy" id="565426"/>
    <lineage>
        <taxon>Eukaryota</taxon>
        <taxon>Fungi</taxon>
        <taxon>Dikarya</taxon>
        <taxon>Ascomycota</taxon>
        <taxon>Pezizomycotina</taxon>
        <taxon>Dothideomycetes</taxon>
        <taxon>Pleosporomycetidae</taxon>
        <taxon>Pleosporales</taxon>
        <taxon>Massarineae</taxon>
        <taxon>Didymosphaeriaceae</taxon>
        <taxon>Paraphaeosphaeria</taxon>
    </lineage>
</organism>
<protein>
    <submittedName>
        <fullName evidence="2">Uncharacterized protein</fullName>
    </submittedName>
</protein>
<dbReference type="Proteomes" id="UP000756921">
    <property type="component" value="Unassembled WGS sequence"/>
</dbReference>
<evidence type="ECO:0000313" key="3">
    <source>
        <dbReference type="Proteomes" id="UP000756921"/>
    </source>
</evidence>
<comment type="caution">
    <text evidence="2">The sequence shown here is derived from an EMBL/GenBank/DDBJ whole genome shotgun (WGS) entry which is preliminary data.</text>
</comment>
<reference evidence="2" key="1">
    <citation type="journal article" date="2020" name="Mol. Plant Microbe Interact.">
        <title>Genome Sequence of the Biocontrol Agent Coniothyrium minitans strain Conio (IMI 134523).</title>
        <authorList>
            <person name="Patel D."/>
            <person name="Shittu T.A."/>
            <person name="Baroncelli R."/>
            <person name="Muthumeenakshi S."/>
            <person name="Osborne T.H."/>
            <person name="Janganan T.K."/>
            <person name="Sreenivasaprasad S."/>
        </authorList>
    </citation>
    <scope>NUCLEOTIDE SEQUENCE</scope>
    <source>
        <strain evidence="2">Conio</strain>
    </source>
</reference>